<proteinExistence type="predicted"/>
<dbReference type="Pfam" id="PF13489">
    <property type="entry name" value="Methyltransf_23"/>
    <property type="match status" value="1"/>
</dbReference>
<keyword evidence="2" id="KW-1185">Reference proteome</keyword>
<gene>
    <name evidence="1" type="ORF">DFH08DRAFT_1082931</name>
</gene>
<dbReference type="InterPro" id="IPR029063">
    <property type="entry name" value="SAM-dependent_MTases_sf"/>
</dbReference>
<dbReference type="GO" id="GO:0008168">
    <property type="term" value="F:methyltransferase activity"/>
    <property type="evidence" value="ECO:0007669"/>
    <property type="project" value="UniProtKB-KW"/>
</dbReference>
<comment type="caution">
    <text evidence="1">The sequence shown here is derived from an EMBL/GenBank/DDBJ whole genome shotgun (WGS) entry which is preliminary data.</text>
</comment>
<protein>
    <submittedName>
        <fullName evidence="1">S-adenosyl-L-methionine-dependent methyltransferase</fullName>
    </submittedName>
</protein>
<sequence>MKRFGEALNRSSDETSPIEHAAREFHGYYGSQYALPADDAERQRLLIQHNCLKRIFENRILLVPVALGPDDRVLEIGTGPGLWLLNLAQSVDPAVQMLGVDITPDSFHPLPRTILPADWADTFTLVHQRLLMIALRIHEWPQALREIYRVLRPGGWIQLRECQPYYEGEFPNKPCMEKLVSMYRCLVKSRNLYIDCAADIPGMLKEAGFVDIQVEERPQYMGKWAGEDGAANAANHLAFFRGMKTPILEAGGYGKIATESEYDALVEGLEKEWEEIAGIKREFYIFWARKPESQ</sequence>
<dbReference type="EMBL" id="JARIHO010000030">
    <property type="protein sequence ID" value="KAJ7336904.1"/>
    <property type="molecule type" value="Genomic_DNA"/>
</dbReference>
<dbReference type="AlphaFoldDB" id="A0AAD6ZSB2"/>
<keyword evidence="1" id="KW-0489">Methyltransferase</keyword>
<dbReference type="Gene3D" id="3.40.50.150">
    <property type="entry name" value="Vaccinia Virus protein VP39"/>
    <property type="match status" value="1"/>
</dbReference>
<name>A0AAD6ZSB2_9AGAR</name>
<dbReference type="PANTHER" id="PTHR43591">
    <property type="entry name" value="METHYLTRANSFERASE"/>
    <property type="match status" value="1"/>
</dbReference>
<dbReference type="GO" id="GO:0032259">
    <property type="term" value="P:methylation"/>
    <property type="evidence" value="ECO:0007669"/>
    <property type="project" value="UniProtKB-KW"/>
</dbReference>
<dbReference type="Proteomes" id="UP001218218">
    <property type="component" value="Unassembled WGS sequence"/>
</dbReference>
<dbReference type="SUPFAM" id="SSF53335">
    <property type="entry name" value="S-adenosyl-L-methionine-dependent methyltransferases"/>
    <property type="match status" value="1"/>
</dbReference>
<reference evidence="1" key="1">
    <citation type="submission" date="2023-03" db="EMBL/GenBank/DDBJ databases">
        <title>Massive genome expansion in bonnet fungi (Mycena s.s.) driven by repeated elements and novel gene families across ecological guilds.</title>
        <authorList>
            <consortium name="Lawrence Berkeley National Laboratory"/>
            <person name="Harder C.B."/>
            <person name="Miyauchi S."/>
            <person name="Viragh M."/>
            <person name="Kuo A."/>
            <person name="Thoen E."/>
            <person name="Andreopoulos B."/>
            <person name="Lu D."/>
            <person name="Skrede I."/>
            <person name="Drula E."/>
            <person name="Henrissat B."/>
            <person name="Morin E."/>
            <person name="Kohler A."/>
            <person name="Barry K."/>
            <person name="LaButti K."/>
            <person name="Morin E."/>
            <person name="Salamov A."/>
            <person name="Lipzen A."/>
            <person name="Mereny Z."/>
            <person name="Hegedus B."/>
            <person name="Baldrian P."/>
            <person name="Stursova M."/>
            <person name="Weitz H."/>
            <person name="Taylor A."/>
            <person name="Grigoriev I.V."/>
            <person name="Nagy L.G."/>
            <person name="Martin F."/>
            <person name="Kauserud H."/>
        </authorList>
    </citation>
    <scope>NUCLEOTIDE SEQUENCE</scope>
    <source>
        <strain evidence="1">CBHHK002</strain>
    </source>
</reference>
<accession>A0AAD6ZSB2</accession>
<evidence type="ECO:0000313" key="2">
    <source>
        <dbReference type="Proteomes" id="UP001218218"/>
    </source>
</evidence>
<organism evidence="1 2">
    <name type="scientific">Mycena albidolilacea</name>
    <dbReference type="NCBI Taxonomy" id="1033008"/>
    <lineage>
        <taxon>Eukaryota</taxon>
        <taxon>Fungi</taxon>
        <taxon>Dikarya</taxon>
        <taxon>Basidiomycota</taxon>
        <taxon>Agaricomycotina</taxon>
        <taxon>Agaricomycetes</taxon>
        <taxon>Agaricomycetidae</taxon>
        <taxon>Agaricales</taxon>
        <taxon>Marasmiineae</taxon>
        <taxon>Mycenaceae</taxon>
        <taxon>Mycena</taxon>
    </lineage>
</organism>
<evidence type="ECO:0000313" key="1">
    <source>
        <dbReference type="EMBL" id="KAJ7336904.1"/>
    </source>
</evidence>
<dbReference type="CDD" id="cd02440">
    <property type="entry name" value="AdoMet_MTases"/>
    <property type="match status" value="1"/>
</dbReference>
<keyword evidence="1" id="KW-0808">Transferase</keyword>